<feature type="transmembrane region" description="Helical" evidence="2">
    <location>
        <begin position="201"/>
        <end position="222"/>
    </location>
</feature>
<keyword evidence="2" id="KW-0812">Transmembrane</keyword>
<feature type="transmembrane region" description="Helical" evidence="2">
    <location>
        <begin position="242"/>
        <end position="263"/>
    </location>
</feature>
<protein>
    <submittedName>
        <fullName evidence="3">MFS family permease</fullName>
    </submittedName>
</protein>
<dbReference type="PANTHER" id="PTHR23542:SF1">
    <property type="entry name" value="MAJOR FACILITATOR SUPERFAMILY (MFS) PROFILE DOMAIN-CONTAINING PROTEIN"/>
    <property type="match status" value="1"/>
</dbReference>
<feature type="transmembrane region" description="Helical" evidence="2">
    <location>
        <begin position="12"/>
        <end position="36"/>
    </location>
</feature>
<dbReference type="AlphaFoldDB" id="A0A7W9V2U1"/>
<keyword evidence="2" id="KW-1133">Transmembrane helix</keyword>
<feature type="transmembrane region" description="Helical" evidence="2">
    <location>
        <begin position="168"/>
        <end position="189"/>
    </location>
</feature>
<dbReference type="Proteomes" id="UP000588098">
    <property type="component" value="Unassembled WGS sequence"/>
</dbReference>
<dbReference type="Gene3D" id="1.20.1250.20">
    <property type="entry name" value="MFS general substrate transporter like domains"/>
    <property type="match status" value="1"/>
</dbReference>
<feature type="transmembrane region" description="Helical" evidence="2">
    <location>
        <begin position="100"/>
        <end position="124"/>
    </location>
</feature>
<feature type="transmembrane region" description="Helical" evidence="2">
    <location>
        <begin position="42"/>
        <end position="65"/>
    </location>
</feature>
<feature type="transmembrane region" description="Helical" evidence="2">
    <location>
        <begin position="357"/>
        <end position="379"/>
    </location>
</feature>
<dbReference type="InterPro" id="IPR036259">
    <property type="entry name" value="MFS_trans_sf"/>
</dbReference>
<feature type="transmembrane region" description="Helical" evidence="2">
    <location>
        <begin position="323"/>
        <end position="345"/>
    </location>
</feature>
<organism evidence="3 4">
    <name type="scientific">Streptomyces zagrosensis</name>
    <dbReference type="NCBI Taxonomy" id="1042984"/>
    <lineage>
        <taxon>Bacteria</taxon>
        <taxon>Bacillati</taxon>
        <taxon>Actinomycetota</taxon>
        <taxon>Actinomycetes</taxon>
        <taxon>Kitasatosporales</taxon>
        <taxon>Streptomycetaceae</taxon>
        <taxon>Streptomyces</taxon>
    </lineage>
</organism>
<comment type="caution">
    <text evidence="3">The sequence shown here is derived from an EMBL/GenBank/DDBJ whole genome shotgun (WGS) entry which is preliminary data.</text>
</comment>
<feature type="transmembrane region" description="Helical" evidence="2">
    <location>
        <begin position="77"/>
        <end position="94"/>
    </location>
</feature>
<evidence type="ECO:0000313" key="3">
    <source>
        <dbReference type="EMBL" id="MBB5939631.1"/>
    </source>
</evidence>
<sequence length="449" mass="44621">MAYRELATRPVLSWVLVAVAARMPVAMAPLALVFLVRERPGGYTLGAVLAAAYVIGEVVGAATLGARLRADQARRQLAIGLAVGAAAFAALGLASTAHPAVLGALAVLAGAAPGAAPGGLRALLTSLIPERLSTQALSMESMSTYGVWTASPALATSLALGVDPALPLLLGALLAAAAVAGLWALPAGWEADESDREGASMLRILAAAWPVYVTGAAALSLLALAELVLPALLEQRGIAVGWAGPLLAGYSIAAAIGAFVYGLRSWPGRLATQSLVLMLAVMACVAAAAVVPGLGLIAVALLVAGLLQSGVQMTRTLALREALPASALAAAYSVMYAAVGVGYAVSATLSGVVQEATSPATAILGGVVFALLLTLVAAVGDRRSGAKRRPVARPGHTVAGARPQAAAVEATPTAAPATDATPAPTPAVGTDPVLAADRRIDGTGATERP</sequence>
<evidence type="ECO:0000256" key="2">
    <source>
        <dbReference type="SAM" id="Phobius"/>
    </source>
</evidence>
<reference evidence="3 4" key="1">
    <citation type="submission" date="2020-08" db="EMBL/GenBank/DDBJ databases">
        <title>Genomic Encyclopedia of Type Strains, Phase III (KMG-III): the genomes of soil and plant-associated and newly described type strains.</title>
        <authorList>
            <person name="Whitman W."/>
        </authorList>
    </citation>
    <scope>NUCLEOTIDE SEQUENCE [LARGE SCALE GENOMIC DNA]</scope>
    <source>
        <strain evidence="3 4">CECT 8305</strain>
    </source>
</reference>
<evidence type="ECO:0000313" key="4">
    <source>
        <dbReference type="Proteomes" id="UP000588098"/>
    </source>
</evidence>
<feature type="transmembrane region" description="Helical" evidence="2">
    <location>
        <begin position="270"/>
        <end position="288"/>
    </location>
</feature>
<dbReference type="SUPFAM" id="SSF103473">
    <property type="entry name" value="MFS general substrate transporter"/>
    <property type="match status" value="1"/>
</dbReference>
<keyword evidence="4" id="KW-1185">Reference proteome</keyword>
<gene>
    <name evidence="3" type="ORF">FHS42_006727</name>
</gene>
<dbReference type="PANTHER" id="PTHR23542">
    <property type="match status" value="1"/>
</dbReference>
<proteinExistence type="predicted"/>
<feature type="compositionally biased region" description="Low complexity" evidence="1">
    <location>
        <begin position="405"/>
        <end position="433"/>
    </location>
</feature>
<keyword evidence="2" id="KW-0472">Membrane</keyword>
<accession>A0A7W9V2U1</accession>
<feature type="region of interest" description="Disordered" evidence="1">
    <location>
        <begin position="386"/>
        <end position="449"/>
    </location>
</feature>
<evidence type="ECO:0000256" key="1">
    <source>
        <dbReference type="SAM" id="MobiDB-lite"/>
    </source>
</evidence>
<feature type="compositionally biased region" description="Basic and acidic residues" evidence="1">
    <location>
        <begin position="436"/>
        <end position="449"/>
    </location>
</feature>
<name>A0A7W9V2U1_9ACTN</name>
<dbReference type="EMBL" id="JACHJL010000025">
    <property type="protein sequence ID" value="MBB5939631.1"/>
    <property type="molecule type" value="Genomic_DNA"/>
</dbReference>
<dbReference type="RefSeq" id="WP_184579035.1">
    <property type="nucleotide sequence ID" value="NZ_JACHJL010000025.1"/>
</dbReference>